<gene>
    <name evidence="2" type="ordered locus">MexAM1_META2p0769</name>
</gene>
<accession>C5B580</accession>
<dbReference type="RefSeq" id="WP_012754050.1">
    <property type="nucleotide sequence ID" value="NC_012811.1"/>
</dbReference>
<dbReference type="InterPro" id="IPR011681">
    <property type="entry name" value="GcrA"/>
</dbReference>
<dbReference type="EMBL" id="CP001511">
    <property type="protein sequence ID" value="ACS43612.1"/>
    <property type="molecule type" value="Genomic_DNA"/>
</dbReference>
<organism evidence="2 3">
    <name type="scientific">Methylorubrum extorquens (strain ATCC 14718 / DSM 1338 / JCM 2805 / NCIMB 9133 / AM1)</name>
    <name type="common">Methylobacterium extorquens</name>
    <dbReference type="NCBI Taxonomy" id="272630"/>
    <lineage>
        <taxon>Bacteria</taxon>
        <taxon>Pseudomonadati</taxon>
        <taxon>Pseudomonadota</taxon>
        <taxon>Alphaproteobacteria</taxon>
        <taxon>Hyphomicrobiales</taxon>
        <taxon>Methylobacteriaceae</taxon>
        <taxon>Methylorubrum</taxon>
    </lineage>
</organism>
<sequence length="178" mass="19285">MGGASFWTDERTAELRRLWVEEKLSGAEIAKRMGLAHRNAIMGKVHRLGLTRGRNVEAGSDAPDAVAAAAPKAPKKRSGASDAIPPETAPVPAPEPAATEPKRGSREERAGDAHLLHPVLQLKERHCRWPIGDPQLPGFRFCCGERTAGTPYCRAHADEAYQTPEQKAARSAARRKVA</sequence>
<dbReference type="OrthoDB" id="9798071at2"/>
<name>C5B580_METEA</name>
<keyword evidence="3" id="KW-1185">Reference proteome</keyword>
<evidence type="ECO:0008006" key="4">
    <source>
        <dbReference type="Google" id="ProtNLM"/>
    </source>
</evidence>
<dbReference type="AlphaFoldDB" id="C5B580"/>
<feature type="region of interest" description="Disordered" evidence="1">
    <location>
        <begin position="55"/>
        <end position="109"/>
    </location>
</feature>
<keyword evidence="2" id="KW-0614">Plasmid</keyword>
<evidence type="ECO:0000313" key="3">
    <source>
        <dbReference type="Proteomes" id="UP000009081"/>
    </source>
</evidence>
<dbReference type="HOGENOM" id="CLU_096417_1_0_5"/>
<dbReference type="Proteomes" id="UP000009081">
    <property type="component" value="Plasmid megaplasmid"/>
</dbReference>
<reference evidence="2 3" key="1">
    <citation type="journal article" date="2009" name="PLoS ONE">
        <title>Methylobacterium genome sequences: a reference blueprint to investigate microbial metabolism of C1 compounds from natural and industrial sources.</title>
        <authorList>
            <person name="Vuilleumier S."/>
            <person name="Chistoserdova L."/>
            <person name="Lee M.-C."/>
            <person name="Bringel F."/>
            <person name="Lajus A."/>
            <person name="Zhou Y."/>
            <person name="Gourion B."/>
            <person name="Barbe V."/>
            <person name="Chang J."/>
            <person name="Cruveiller S."/>
            <person name="Dossat C."/>
            <person name="Gillett W."/>
            <person name="Gruffaz C."/>
            <person name="Haugen E."/>
            <person name="Hourcade E."/>
            <person name="Levy R."/>
            <person name="Mangenot S."/>
            <person name="Muller E."/>
            <person name="Nadalig T."/>
            <person name="Pagni M."/>
            <person name="Penny C."/>
            <person name="Peyraud R."/>
            <person name="Robinson D.G."/>
            <person name="Roche D."/>
            <person name="Rouy Z."/>
            <person name="Saenampechek C."/>
            <person name="Salvignol G."/>
            <person name="Vallenet D."/>
            <person name="Wu Z."/>
            <person name="Marx C.J."/>
            <person name="Vorholt J.A."/>
            <person name="Olson M.V."/>
            <person name="Kaul R."/>
            <person name="Weissenbach J."/>
            <person name="Medigue C."/>
            <person name="Lidstrom M.E."/>
        </authorList>
    </citation>
    <scope>NUCLEOTIDE SEQUENCE [LARGE SCALE GENOMIC DNA]</scope>
    <source>
        <strain evidence="3">ATCC 14718 / DSM 1338 / JCM 2805 / NCIMB 9133 / AM1</strain>
    </source>
</reference>
<dbReference type="Pfam" id="PF07750">
    <property type="entry name" value="GcrA"/>
    <property type="match status" value="1"/>
</dbReference>
<dbReference type="KEGG" id="mea:Mex_2p0769"/>
<evidence type="ECO:0000313" key="2">
    <source>
        <dbReference type="EMBL" id="ACS43612.1"/>
    </source>
</evidence>
<geneLocation type="plasmid" evidence="2 3">
    <name>megaplasmid</name>
</geneLocation>
<proteinExistence type="predicted"/>
<evidence type="ECO:0000256" key="1">
    <source>
        <dbReference type="SAM" id="MobiDB-lite"/>
    </source>
</evidence>
<feature type="compositionally biased region" description="Basic and acidic residues" evidence="1">
    <location>
        <begin position="100"/>
        <end position="109"/>
    </location>
</feature>
<feature type="compositionally biased region" description="Low complexity" evidence="1">
    <location>
        <begin position="58"/>
        <end position="72"/>
    </location>
</feature>
<protein>
    <recommendedName>
        <fullName evidence="4">GcrA cell cycle regulator</fullName>
    </recommendedName>
</protein>